<dbReference type="EMBL" id="PEBJ01000001">
    <property type="protein sequence ID" value="PJM78029.1"/>
    <property type="molecule type" value="Genomic_DNA"/>
</dbReference>
<dbReference type="RefSeq" id="WP_100493605.1">
    <property type="nucleotide sequence ID" value="NZ_JAFEJV010000008.1"/>
</dbReference>
<dbReference type="InterPro" id="IPR012550">
    <property type="entry name" value="DUF1706"/>
</dbReference>
<dbReference type="AlphaFoldDB" id="A0A2M9HML7"/>
<comment type="caution">
    <text evidence="1">The sequence shown here is derived from an EMBL/GenBank/DDBJ whole genome shotgun (WGS) entry which is preliminary data.</text>
</comment>
<dbReference type="PIRSF" id="PIRSF031551">
    <property type="entry name" value="DUF1706"/>
    <property type="match status" value="1"/>
</dbReference>
<reference evidence="2" key="1">
    <citation type="submission" date="2017-10" db="EMBL/GenBank/DDBJ databases">
        <title>Draft genome sequences of strains TRE 1, TRE 9, TRE H and TRI 7, isolated from tamarins, belonging to four potential novel Bifidobacterium species.</title>
        <authorList>
            <person name="Mattarelli P."/>
            <person name="Modesto M."/>
            <person name="Puglisi E."/>
            <person name="Morelli L."/>
            <person name="Bonetti A."/>
            <person name="Spezio C."/>
            <person name="Sandri C."/>
        </authorList>
    </citation>
    <scope>NUCLEOTIDE SEQUENCE [LARGE SCALE GENOMIC DNA]</scope>
    <source>
        <strain evidence="2">TREH</strain>
    </source>
</reference>
<dbReference type="Proteomes" id="UP000229239">
    <property type="component" value="Unassembled WGS sequence"/>
</dbReference>
<name>A0A2M9HML7_9BIFI</name>
<dbReference type="OrthoDB" id="4484862at2"/>
<dbReference type="PANTHER" id="PTHR40658:SF3">
    <property type="entry name" value="CLBS_DFSB FAMILY FOUR-HELIX BUNDLE PROTEIN"/>
    <property type="match status" value="1"/>
</dbReference>
<evidence type="ECO:0000313" key="2">
    <source>
        <dbReference type="Proteomes" id="UP000229239"/>
    </source>
</evidence>
<sequence length="172" mass="20308">MKKYANKEELKAEIKKSFEKYISEFDNIPESLKDKRADSVDRTPAENLAYQVGWTTLVLKWEEDERNGLPVHTPSDDFKWNQLGELYQWFNDEYAHLSLDVLKAQLEENVNSLYALIGSMSEEELFTPHMRKWADEATKTAVWEVYKFIHVNTVAPFGTFRTKIRKWKKIVL</sequence>
<accession>A0A2M9HML7</accession>
<dbReference type="Gene3D" id="1.20.120.450">
    <property type="entry name" value="dinb family like domain"/>
    <property type="match status" value="1"/>
</dbReference>
<gene>
    <name evidence="1" type="ORF">CSQ86_03105</name>
</gene>
<proteinExistence type="predicted"/>
<dbReference type="PANTHER" id="PTHR40658">
    <property type="match status" value="1"/>
</dbReference>
<evidence type="ECO:0000313" key="1">
    <source>
        <dbReference type="EMBL" id="PJM78029.1"/>
    </source>
</evidence>
<dbReference type="Pfam" id="PF08020">
    <property type="entry name" value="DUF1706"/>
    <property type="match status" value="1"/>
</dbReference>
<organism evidence="1 2">
    <name type="scientific">Bifidobacterium felsineum</name>
    <dbReference type="NCBI Taxonomy" id="2045440"/>
    <lineage>
        <taxon>Bacteria</taxon>
        <taxon>Bacillati</taxon>
        <taxon>Actinomycetota</taxon>
        <taxon>Actinomycetes</taxon>
        <taxon>Bifidobacteriales</taxon>
        <taxon>Bifidobacteriaceae</taxon>
        <taxon>Bifidobacterium</taxon>
    </lineage>
</organism>
<protein>
    <submittedName>
        <fullName evidence="1">Cytoplasmic protein</fullName>
    </submittedName>
</protein>
<dbReference type="InterPro" id="IPR034660">
    <property type="entry name" value="DinB/YfiT-like"/>
</dbReference>
<keyword evidence="2" id="KW-1185">Reference proteome</keyword>